<reference evidence="2 3" key="1">
    <citation type="journal article" date="2024" name="Commun. Biol.">
        <title>Comparative genomic analysis of thermophilic fungi reveals convergent evolutionary adaptations and gene losses.</title>
        <authorList>
            <person name="Steindorff A.S."/>
            <person name="Aguilar-Pontes M.V."/>
            <person name="Robinson A.J."/>
            <person name="Andreopoulos B."/>
            <person name="LaButti K."/>
            <person name="Kuo A."/>
            <person name="Mondo S."/>
            <person name="Riley R."/>
            <person name="Otillar R."/>
            <person name="Haridas S."/>
            <person name="Lipzen A."/>
            <person name="Grimwood J."/>
            <person name="Schmutz J."/>
            <person name="Clum A."/>
            <person name="Reid I.D."/>
            <person name="Moisan M.C."/>
            <person name="Butler G."/>
            <person name="Nguyen T.T.M."/>
            <person name="Dewar K."/>
            <person name="Conant G."/>
            <person name="Drula E."/>
            <person name="Henrissat B."/>
            <person name="Hansel C."/>
            <person name="Singer S."/>
            <person name="Hutchinson M.I."/>
            <person name="de Vries R.P."/>
            <person name="Natvig D.O."/>
            <person name="Powell A.J."/>
            <person name="Tsang A."/>
            <person name="Grigoriev I.V."/>
        </authorList>
    </citation>
    <scope>NUCLEOTIDE SEQUENCE [LARGE SCALE GENOMIC DNA]</scope>
    <source>
        <strain evidence="2 3">CBS 494.80</strain>
    </source>
</reference>
<organism evidence="2 3">
    <name type="scientific">Oculimacula yallundae</name>
    <dbReference type="NCBI Taxonomy" id="86028"/>
    <lineage>
        <taxon>Eukaryota</taxon>
        <taxon>Fungi</taxon>
        <taxon>Dikarya</taxon>
        <taxon>Ascomycota</taxon>
        <taxon>Pezizomycotina</taxon>
        <taxon>Leotiomycetes</taxon>
        <taxon>Helotiales</taxon>
        <taxon>Ploettnerulaceae</taxon>
        <taxon>Oculimacula</taxon>
    </lineage>
</organism>
<sequence>MTRVEISRLISLTFDAKQKNQTHQHTNRSQRIRTTSNKSALRLSANVRCNKRLTHSGASEPRATRVHRPAQQTTTNPLEKRNPRDKKMRRETLIITPVGKRHCQLGRRYPQKSPHPQKNIAPMLSDKSGLHVAESGNV</sequence>
<feature type="compositionally biased region" description="Basic residues" evidence="1">
    <location>
        <begin position="20"/>
        <end position="31"/>
    </location>
</feature>
<gene>
    <name evidence="2" type="ORF">VTL71DRAFT_6378</name>
</gene>
<evidence type="ECO:0000313" key="2">
    <source>
        <dbReference type="EMBL" id="KAL2062112.1"/>
    </source>
</evidence>
<feature type="region of interest" description="Disordered" evidence="1">
    <location>
        <begin position="17"/>
        <end position="138"/>
    </location>
</feature>
<comment type="caution">
    <text evidence="2">The sequence shown here is derived from an EMBL/GenBank/DDBJ whole genome shotgun (WGS) entry which is preliminary data.</text>
</comment>
<evidence type="ECO:0000256" key="1">
    <source>
        <dbReference type="SAM" id="MobiDB-lite"/>
    </source>
</evidence>
<keyword evidence="3" id="KW-1185">Reference proteome</keyword>
<dbReference type="EMBL" id="JAZHXI010000017">
    <property type="protein sequence ID" value="KAL2062112.1"/>
    <property type="molecule type" value="Genomic_DNA"/>
</dbReference>
<proteinExistence type="predicted"/>
<name>A0ABR4BXI6_9HELO</name>
<protein>
    <submittedName>
        <fullName evidence="2">Uncharacterized protein</fullName>
    </submittedName>
</protein>
<dbReference type="Proteomes" id="UP001595075">
    <property type="component" value="Unassembled WGS sequence"/>
</dbReference>
<accession>A0ABR4BXI6</accession>
<evidence type="ECO:0000313" key="3">
    <source>
        <dbReference type="Proteomes" id="UP001595075"/>
    </source>
</evidence>